<dbReference type="PANTHER" id="PTHR15462">
    <property type="entry name" value="SERINE PROTEASE"/>
    <property type="match status" value="1"/>
</dbReference>
<feature type="signal peptide" evidence="3">
    <location>
        <begin position="1"/>
        <end position="18"/>
    </location>
</feature>
<reference evidence="5 6" key="1">
    <citation type="submission" date="2016-10" db="EMBL/GenBank/DDBJ databases">
        <authorList>
            <person name="de Groot N.N."/>
        </authorList>
    </citation>
    <scope>NUCLEOTIDE SEQUENCE [LARGE SCALE GENOMIC DNA]</scope>
    <source>
        <strain evidence="5 6">DSM 16199</strain>
    </source>
</reference>
<dbReference type="InterPro" id="IPR009003">
    <property type="entry name" value="Peptidase_S1_PA"/>
</dbReference>
<feature type="chain" id="PRO_5011722199" evidence="3">
    <location>
        <begin position="19"/>
        <end position="270"/>
    </location>
</feature>
<dbReference type="InterPro" id="IPR001254">
    <property type="entry name" value="Trypsin_dom"/>
</dbReference>
<name>A0A1I4DI72_9RHOB</name>
<dbReference type="Pfam" id="PF00089">
    <property type="entry name" value="Trypsin"/>
    <property type="match status" value="1"/>
</dbReference>
<dbReference type="PROSITE" id="PS00134">
    <property type="entry name" value="TRYPSIN_HIS"/>
    <property type="match status" value="1"/>
</dbReference>
<accession>A0A1I4DI72</accession>
<dbReference type="AlphaFoldDB" id="A0A1I4DI72"/>
<dbReference type="InterPro" id="IPR050966">
    <property type="entry name" value="Glutamyl_endopeptidase"/>
</dbReference>
<evidence type="ECO:0000256" key="3">
    <source>
        <dbReference type="SAM" id="SignalP"/>
    </source>
</evidence>
<sequence>MRHFLALVMALWASLAAAQDTNLQSLDTGESSRGWQSVGRLDIAGSGFCTASLISQTMIITAAHCVYADDGSLIPAKNFTFLAGLRDDRAMATRAVIKVTPHPDYRHHGEKPQDGAVAVDLAVLELERPVRLPSLTPYGIGPTPTVQADVAVVSYARDRANAASLQRVCHVLDQSRGVLMMSCSADFGASGAPVFWTQNGQSRIVAIVSAMGTSNGKQVSLAVAAASAIDAVLIAHRSNQGQITQAPQAPQPRFTSSGTRNDTGAKFVRP</sequence>
<evidence type="ECO:0000313" key="6">
    <source>
        <dbReference type="Proteomes" id="UP000199550"/>
    </source>
</evidence>
<dbReference type="Proteomes" id="UP000199550">
    <property type="component" value="Unassembled WGS sequence"/>
</dbReference>
<dbReference type="SUPFAM" id="SSF50494">
    <property type="entry name" value="Trypsin-like serine proteases"/>
    <property type="match status" value="1"/>
</dbReference>
<feature type="region of interest" description="Disordered" evidence="2">
    <location>
        <begin position="242"/>
        <end position="270"/>
    </location>
</feature>
<keyword evidence="6" id="KW-1185">Reference proteome</keyword>
<feature type="domain" description="Peptidase S1" evidence="4">
    <location>
        <begin position="15"/>
        <end position="270"/>
    </location>
</feature>
<dbReference type="SMART" id="SM00020">
    <property type="entry name" value="Tryp_SPc"/>
    <property type="match status" value="1"/>
</dbReference>
<dbReference type="PANTHER" id="PTHR15462:SF8">
    <property type="entry name" value="SERINE PROTEASE"/>
    <property type="match status" value="1"/>
</dbReference>
<evidence type="ECO:0000259" key="4">
    <source>
        <dbReference type="PROSITE" id="PS50240"/>
    </source>
</evidence>
<dbReference type="EMBL" id="FOTF01000004">
    <property type="protein sequence ID" value="SFK92500.1"/>
    <property type="molecule type" value="Genomic_DNA"/>
</dbReference>
<organism evidence="5 6">
    <name type="scientific">Loktanella salsilacus</name>
    <dbReference type="NCBI Taxonomy" id="195913"/>
    <lineage>
        <taxon>Bacteria</taxon>
        <taxon>Pseudomonadati</taxon>
        <taxon>Pseudomonadota</taxon>
        <taxon>Alphaproteobacteria</taxon>
        <taxon>Rhodobacterales</taxon>
        <taxon>Roseobacteraceae</taxon>
        <taxon>Loktanella</taxon>
    </lineage>
</organism>
<feature type="compositionally biased region" description="Polar residues" evidence="2">
    <location>
        <begin position="242"/>
        <end position="262"/>
    </location>
</feature>
<keyword evidence="1 3" id="KW-0732">Signal</keyword>
<evidence type="ECO:0000313" key="5">
    <source>
        <dbReference type="EMBL" id="SFK92500.1"/>
    </source>
</evidence>
<dbReference type="Gene3D" id="2.40.10.10">
    <property type="entry name" value="Trypsin-like serine proteases"/>
    <property type="match status" value="2"/>
</dbReference>
<dbReference type="InterPro" id="IPR043504">
    <property type="entry name" value="Peptidase_S1_PA_chymotrypsin"/>
</dbReference>
<dbReference type="RefSeq" id="WP_245754132.1">
    <property type="nucleotide sequence ID" value="NZ_FOTF01000004.1"/>
</dbReference>
<dbReference type="GO" id="GO:0004252">
    <property type="term" value="F:serine-type endopeptidase activity"/>
    <property type="evidence" value="ECO:0007669"/>
    <property type="project" value="InterPro"/>
</dbReference>
<evidence type="ECO:0000256" key="2">
    <source>
        <dbReference type="SAM" id="MobiDB-lite"/>
    </source>
</evidence>
<protein>
    <submittedName>
        <fullName evidence="5">V8-like Glu-specific endopeptidase</fullName>
    </submittedName>
</protein>
<evidence type="ECO:0000256" key="1">
    <source>
        <dbReference type="ARBA" id="ARBA00022729"/>
    </source>
</evidence>
<gene>
    <name evidence="5" type="ORF">SAMN04488004_104128</name>
</gene>
<dbReference type="GO" id="GO:0006508">
    <property type="term" value="P:proteolysis"/>
    <property type="evidence" value="ECO:0007669"/>
    <property type="project" value="InterPro"/>
</dbReference>
<proteinExistence type="predicted"/>
<dbReference type="STRING" id="195913.SAMN04488004_104128"/>
<dbReference type="PROSITE" id="PS50240">
    <property type="entry name" value="TRYPSIN_DOM"/>
    <property type="match status" value="1"/>
</dbReference>
<dbReference type="InterPro" id="IPR018114">
    <property type="entry name" value="TRYPSIN_HIS"/>
</dbReference>